<keyword evidence="1" id="KW-0812">Transmembrane</keyword>
<keyword evidence="1" id="KW-1133">Transmembrane helix</keyword>
<keyword evidence="5" id="KW-1185">Reference proteome</keyword>
<dbReference type="InterPro" id="IPR038174">
    <property type="entry name" value="Strep_pil_link_sf"/>
</dbReference>
<evidence type="ECO:0000313" key="5">
    <source>
        <dbReference type="Proteomes" id="UP001431693"/>
    </source>
</evidence>
<dbReference type="Gene3D" id="2.60.40.3050">
    <property type="match status" value="1"/>
</dbReference>
<dbReference type="RefSeq" id="WP_283714083.1">
    <property type="nucleotide sequence ID" value="NZ_JASJEW010000012.1"/>
</dbReference>
<evidence type="ECO:0000256" key="2">
    <source>
        <dbReference type="SAM" id="SignalP"/>
    </source>
</evidence>
<name>A0ABT6ZL52_9ACTN</name>
<evidence type="ECO:0000313" key="4">
    <source>
        <dbReference type="EMBL" id="MDJ1129401.1"/>
    </source>
</evidence>
<dbReference type="InterPro" id="IPR055382">
    <property type="entry name" value="DUF7601"/>
</dbReference>
<keyword evidence="1" id="KW-0472">Membrane</keyword>
<dbReference type="Proteomes" id="UP001431693">
    <property type="component" value="Unassembled WGS sequence"/>
</dbReference>
<feature type="domain" description="DUF7601" evidence="3">
    <location>
        <begin position="192"/>
        <end position="313"/>
    </location>
</feature>
<dbReference type="EMBL" id="JASJEX010000002">
    <property type="protein sequence ID" value="MDJ1129401.1"/>
    <property type="molecule type" value="Genomic_DNA"/>
</dbReference>
<evidence type="ECO:0000259" key="3">
    <source>
        <dbReference type="Pfam" id="PF24547"/>
    </source>
</evidence>
<dbReference type="Gene3D" id="2.60.40.1140">
    <property type="entry name" value="Collagen-binding surface protein Cna, B-type domain"/>
    <property type="match status" value="1"/>
</dbReference>
<gene>
    <name evidence="4" type="ORF">QJ043_04820</name>
</gene>
<feature type="chain" id="PRO_5047177536" description="DUF7601 domain-containing protein" evidence="2">
    <location>
        <begin position="28"/>
        <end position="355"/>
    </location>
</feature>
<protein>
    <recommendedName>
        <fullName evidence="3">DUF7601 domain-containing protein</fullName>
    </recommendedName>
</protein>
<keyword evidence="2" id="KW-0732">Signal</keyword>
<evidence type="ECO:0000256" key="1">
    <source>
        <dbReference type="SAM" id="Phobius"/>
    </source>
</evidence>
<comment type="caution">
    <text evidence="4">The sequence shown here is derived from an EMBL/GenBank/DDBJ whole genome shotgun (WGS) entry which is preliminary data.</text>
</comment>
<feature type="signal peptide" evidence="2">
    <location>
        <begin position="1"/>
        <end position="27"/>
    </location>
</feature>
<organism evidence="4 5">
    <name type="scientific">Kribbibacterium absianum</name>
    <dbReference type="NCBI Taxonomy" id="3044210"/>
    <lineage>
        <taxon>Bacteria</taxon>
        <taxon>Bacillati</taxon>
        <taxon>Actinomycetota</taxon>
        <taxon>Coriobacteriia</taxon>
        <taxon>Coriobacteriales</taxon>
        <taxon>Kribbibacteriaceae</taxon>
        <taxon>Kribbibacterium</taxon>
    </lineage>
</organism>
<proteinExistence type="predicted"/>
<feature type="transmembrane region" description="Helical" evidence="1">
    <location>
        <begin position="325"/>
        <end position="344"/>
    </location>
</feature>
<accession>A0ABT6ZL52</accession>
<dbReference type="Pfam" id="PF24547">
    <property type="entry name" value="DUF7601"/>
    <property type="match status" value="1"/>
</dbReference>
<sequence>MKFDAKKTIAALAMSATLFAMPVSALAVTVDSTGNLLTKSWTQMPAELHKVTSQDFTLTYTGVTDTVGTIAGSVTYNGNALAVNGTVPVTLAAAAGTTAPAGTVSFASAFANVDFATPGVYSFTLTENPTTNKNYSYNTANASYVVKVQVVYDDPVAKTVKVQGITVSDPSDNKQDENGGTFVNTAVDNAVLSLTKKVDGNQADTAKEFSFTVTLTGLEPNATYSYTNGGETTTFTADANGSATVSIDLHHDENVTINNLPDGATYTIKEGSVDITADMKETEGADGYKVTATGFDGNLANGETDTVTVTNTKTATTITGLAVTFLPYIGGLAAAGAGVGALVISRRHKKDADNF</sequence>
<reference evidence="4" key="1">
    <citation type="submission" date="2023-05" db="EMBL/GenBank/DDBJ databases">
        <title>[olsenella] sp. nov., isolated from a pig farm feces dump.</title>
        <authorList>
            <person name="Chang Y.-H."/>
        </authorList>
    </citation>
    <scope>NUCLEOTIDE SEQUENCE</scope>
    <source>
        <strain evidence="4">YH-ols2217</strain>
    </source>
</reference>